<evidence type="ECO:0000313" key="4">
    <source>
        <dbReference type="Proteomes" id="UP000095768"/>
    </source>
</evidence>
<proteinExistence type="predicted"/>
<name>A0A1D4NNY1_9STAP</name>
<organism evidence="1 4">
    <name type="scientific">Staphylococcus caeli</name>
    <dbReference type="NCBI Taxonomy" id="2201815"/>
    <lineage>
        <taxon>Bacteria</taxon>
        <taxon>Bacillati</taxon>
        <taxon>Bacillota</taxon>
        <taxon>Bacilli</taxon>
        <taxon>Bacillales</taxon>
        <taxon>Staphylococcaceae</taxon>
        <taxon>Staphylococcus</taxon>
    </lineage>
</organism>
<dbReference type="EMBL" id="FMPG01000008">
    <property type="protein sequence ID" value="SCT12369.1"/>
    <property type="molecule type" value="Genomic_DNA"/>
</dbReference>
<accession>A0A1D4NNY1</accession>
<dbReference type="OrthoDB" id="2452311at2"/>
<dbReference type="AlphaFoldDB" id="A0A1D4NNY1"/>
<dbReference type="Proteomes" id="UP000095768">
    <property type="component" value="Unassembled WGS sequence"/>
</dbReference>
<evidence type="ECO:0000313" key="1">
    <source>
        <dbReference type="EMBL" id="SCT12369.1"/>
    </source>
</evidence>
<protein>
    <submittedName>
        <fullName evidence="1">Uncharacterized protein</fullName>
    </submittedName>
</protein>
<evidence type="ECO:0000313" key="3">
    <source>
        <dbReference type="Proteomes" id="UP000095412"/>
    </source>
</evidence>
<sequence length="174" mass="20625">MNIQLENLKINFQNEAPAPFFQVEDNHRIRLDIEYINRENLTQIVDMLFKDNSCIKLSYYYGTVFPNLIKEPTRIGRYISIKNWKEELIEIENEYNEKEAYVIVTITNIRKSELINYILYLKNAVKNPYMCVYDKHNLLCNSTDVIDIVSGSTSIMNDLKSVYNSIENHFYSEE</sequence>
<reference evidence="1 4" key="1">
    <citation type="submission" date="2016-09" db="EMBL/GenBank/DDBJ databases">
        <authorList>
            <consortium name="Pathogen Informatics"/>
        </authorList>
    </citation>
    <scope>NUCLEOTIDE SEQUENCE [LARGE SCALE GENOMIC DNA]</scope>
    <source>
        <strain evidence="1 4">82B</strain>
    </source>
</reference>
<keyword evidence="3" id="KW-1185">Reference proteome</keyword>
<dbReference type="Proteomes" id="UP000095412">
    <property type="component" value="Unassembled WGS sequence"/>
</dbReference>
<dbReference type="EMBL" id="FMPI01000032">
    <property type="protein sequence ID" value="SCT50990.1"/>
    <property type="molecule type" value="Genomic_DNA"/>
</dbReference>
<gene>
    <name evidence="1" type="ORF">SAMEA2297795_01821</name>
    <name evidence="2" type="ORF">SAMEA2297796_02537</name>
</gene>
<dbReference type="RefSeq" id="WP_069996653.1">
    <property type="nucleotide sequence ID" value="NZ_FMPG01000008.1"/>
</dbReference>
<reference evidence="2 3" key="2">
    <citation type="submission" date="2016-09" db="EMBL/GenBank/DDBJ databases">
        <authorList>
            <consortium name="Pathogen Informatics"/>
            <person name="Sun Q."/>
            <person name="Inoue M."/>
        </authorList>
    </citation>
    <scope>NUCLEOTIDE SEQUENCE [LARGE SCALE GENOMIC DNA]</scope>
    <source>
        <strain evidence="2 3">82C</strain>
    </source>
</reference>
<evidence type="ECO:0000313" key="2">
    <source>
        <dbReference type="EMBL" id="SCT50990.1"/>
    </source>
</evidence>